<dbReference type="Pfam" id="PF13746">
    <property type="entry name" value="Fer4_18"/>
    <property type="match status" value="1"/>
</dbReference>
<feature type="transmembrane region" description="Helical" evidence="7">
    <location>
        <begin position="58"/>
        <end position="84"/>
    </location>
</feature>
<evidence type="ECO:0000256" key="4">
    <source>
        <dbReference type="ARBA" id="ARBA00022982"/>
    </source>
</evidence>
<dbReference type="Gene3D" id="3.30.70.20">
    <property type="match status" value="1"/>
</dbReference>
<evidence type="ECO:0000313" key="9">
    <source>
        <dbReference type="EMBL" id="ECH3661181.1"/>
    </source>
</evidence>
<dbReference type="InterPro" id="IPR017900">
    <property type="entry name" value="4Fe4S_Fe_S_CS"/>
</dbReference>
<dbReference type="EMBL" id="AAIRLW010000005">
    <property type="protein sequence ID" value="ECH3661181.1"/>
    <property type="molecule type" value="Genomic_DNA"/>
</dbReference>
<feature type="transmembrane region" description="Helical" evidence="7">
    <location>
        <begin position="12"/>
        <end position="31"/>
    </location>
</feature>
<evidence type="ECO:0000259" key="8">
    <source>
        <dbReference type="PROSITE" id="PS51379"/>
    </source>
</evidence>
<dbReference type="PANTHER" id="PTHR30176:SF3">
    <property type="entry name" value="FERREDOXIN-TYPE PROTEIN NAPH"/>
    <property type="match status" value="1"/>
</dbReference>
<keyword evidence="5" id="KW-0408">Iron</keyword>
<dbReference type="GO" id="GO:0005886">
    <property type="term" value="C:plasma membrane"/>
    <property type="evidence" value="ECO:0007669"/>
    <property type="project" value="TreeGrafter"/>
</dbReference>
<dbReference type="InterPro" id="IPR051684">
    <property type="entry name" value="Electron_Trans/Redox"/>
</dbReference>
<dbReference type="NCBIfam" id="TIGR02745">
    <property type="entry name" value="ccoG_rdxA_fixG"/>
    <property type="match status" value="1"/>
</dbReference>
<dbReference type="AlphaFoldDB" id="A0A5Y3G384"/>
<evidence type="ECO:0000256" key="7">
    <source>
        <dbReference type="SAM" id="Phobius"/>
    </source>
</evidence>
<evidence type="ECO:0000256" key="1">
    <source>
        <dbReference type="ARBA" id="ARBA00022448"/>
    </source>
</evidence>
<feature type="domain" description="4Fe-4S ferredoxin-type" evidence="8">
    <location>
        <begin position="227"/>
        <end position="257"/>
    </location>
</feature>
<keyword evidence="7" id="KW-0472">Membrane</keyword>
<sequence>MQGHITNYTKKRYFVYLIASIIIFALPFIRINENHFFLLSFDHSKLNLFFISFSTQEFYLMPFVLIFLFLFIFFITTLGGRIWCAWSCPQTIFRVIYRDIIQTKFLKIRKNINNKQKEYGGGQYFKKFLGVIIFYFISLVAVSNLLWYFIPPEDFFNYIQNPGEHLLLLGILFCASLLFTLDITYLQEKFCVYVCPYARIQSVMFDHDTMQVIYDEKRGGLIYDGHTKLHKKPPEGECIGCEACVSICPTHIDIRKGMQLECINCLECADACSKVQSKFNRPSLINWTSAKAIETRSKVHYLRFRTIAYFIVLLIALLALIIMGSKKESMLLNINRSSELYNISNVKGELVISNAYTFLFQNTDSKPHEYYFTANLEGINDGIEIIRPNKPFKLKAGEQVKKIVVIRATKNLANNDKKDVIFPLHIKAYAKDNEKISVFRKSIFVYPKSTLIKDKNELK</sequence>
<feature type="transmembrane region" description="Helical" evidence="7">
    <location>
        <begin position="128"/>
        <end position="150"/>
    </location>
</feature>
<dbReference type="PROSITE" id="PS00198">
    <property type="entry name" value="4FE4S_FER_1"/>
    <property type="match status" value="1"/>
</dbReference>
<dbReference type="GO" id="GO:0051539">
    <property type="term" value="F:4 iron, 4 sulfur cluster binding"/>
    <property type="evidence" value="ECO:0007669"/>
    <property type="project" value="UniProtKB-KW"/>
</dbReference>
<dbReference type="InterPro" id="IPR032879">
    <property type="entry name" value="FixG_C"/>
</dbReference>
<feature type="transmembrane region" description="Helical" evidence="7">
    <location>
        <begin position="306"/>
        <end position="325"/>
    </location>
</feature>
<comment type="caution">
    <text evidence="9">The sequence shown here is derived from an EMBL/GenBank/DDBJ whole genome shotgun (WGS) entry which is preliminary data.</text>
</comment>
<keyword evidence="1" id="KW-0813">Transport</keyword>
<organism evidence="9">
    <name type="scientific">Campylobacter jejuni</name>
    <dbReference type="NCBI Taxonomy" id="197"/>
    <lineage>
        <taxon>Bacteria</taxon>
        <taxon>Pseudomonadati</taxon>
        <taxon>Campylobacterota</taxon>
        <taxon>Epsilonproteobacteria</taxon>
        <taxon>Campylobacterales</taxon>
        <taxon>Campylobacteraceae</taxon>
        <taxon>Campylobacter</taxon>
    </lineage>
</organism>
<name>A0A5Y3G384_CAMJU</name>
<dbReference type="PANTHER" id="PTHR30176">
    <property type="entry name" value="FERREDOXIN-TYPE PROTEIN NAPH"/>
    <property type="match status" value="1"/>
</dbReference>
<accession>A0A5Y3G384</accession>
<dbReference type="SUPFAM" id="SSF54862">
    <property type="entry name" value="4Fe-4S ferredoxins"/>
    <property type="match status" value="1"/>
</dbReference>
<keyword evidence="6" id="KW-0411">Iron-sulfur</keyword>
<dbReference type="GO" id="GO:0046872">
    <property type="term" value="F:metal ion binding"/>
    <property type="evidence" value="ECO:0007669"/>
    <property type="project" value="UniProtKB-KW"/>
</dbReference>
<reference evidence="9" key="1">
    <citation type="submission" date="2019-07" db="EMBL/GenBank/DDBJ databases">
        <authorList>
            <consortium name="PulseNet: The National Subtyping Network for Foodborne Disease Surveillance"/>
            <person name="Tarr C.L."/>
            <person name="Trees E."/>
            <person name="Katz L.S."/>
            <person name="Carleton-Romer H.A."/>
            <person name="Stroika S."/>
            <person name="Kucerova Z."/>
            <person name="Roache K.F."/>
            <person name="Sabol A.L."/>
            <person name="Besser J."/>
            <person name="Gerner-Smidt P."/>
        </authorList>
    </citation>
    <scope>NUCLEOTIDE SEQUENCE</scope>
    <source>
        <strain evidence="9">PNUSAC010082</strain>
        <strain evidence="10">PNUSAC010543</strain>
    </source>
</reference>
<feature type="transmembrane region" description="Helical" evidence="7">
    <location>
        <begin position="165"/>
        <end position="186"/>
    </location>
</feature>
<keyword evidence="7" id="KW-1133">Transmembrane helix</keyword>
<dbReference type="InterPro" id="IPR014116">
    <property type="entry name" value="Cyt_c_oxidase_cbb3_FixG"/>
</dbReference>
<dbReference type="InterPro" id="IPR017896">
    <property type="entry name" value="4Fe4S_Fe-S-bd"/>
</dbReference>
<dbReference type="Pfam" id="PF12801">
    <property type="entry name" value="Fer4_5"/>
    <property type="match status" value="1"/>
</dbReference>
<dbReference type="InterPro" id="IPR013783">
    <property type="entry name" value="Ig-like_fold"/>
</dbReference>
<proteinExistence type="predicted"/>
<dbReference type="EMBL" id="AAJBIA010000061">
    <property type="protein sequence ID" value="ECK2957951.1"/>
    <property type="molecule type" value="Genomic_DNA"/>
</dbReference>
<evidence type="ECO:0000256" key="3">
    <source>
        <dbReference type="ARBA" id="ARBA00022723"/>
    </source>
</evidence>
<keyword evidence="2" id="KW-0004">4Fe-4S</keyword>
<keyword evidence="3" id="KW-0479">Metal-binding</keyword>
<keyword evidence="4" id="KW-0249">Electron transport</keyword>
<dbReference type="Pfam" id="PF11614">
    <property type="entry name" value="FixG_C"/>
    <property type="match status" value="1"/>
</dbReference>
<evidence type="ECO:0000256" key="2">
    <source>
        <dbReference type="ARBA" id="ARBA00022485"/>
    </source>
</evidence>
<evidence type="ECO:0000256" key="5">
    <source>
        <dbReference type="ARBA" id="ARBA00023004"/>
    </source>
</evidence>
<dbReference type="Gene3D" id="2.60.40.10">
    <property type="entry name" value="Immunoglobulins"/>
    <property type="match status" value="1"/>
</dbReference>
<dbReference type="PROSITE" id="PS51379">
    <property type="entry name" value="4FE4S_FER_2"/>
    <property type="match status" value="1"/>
</dbReference>
<keyword evidence="7" id="KW-0812">Transmembrane</keyword>
<evidence type="ECO:0000256" key="6">
    <source>
        <dbReference type="ARBA" id="ARBA00023014"/>
    </source>
</evidence>
<evidence type="ECO:0000313" key="10">
    <source>
        <dbReference type="EMBL" id="ECK2957951.1"/>
    </source>
</evidence>
<protein>
    <submittedName>
        <fullName evidence="9">Cytochrome c oxidase accessory protein CcoG</fullName>
    </submittedName>
</protein>
<gene>
    <name evidence="9" type="primary">ccoG</name>
    <name evidence="9" type="ORF">FO102_05070</name>
    <name evidence="10" type="ORF">FQZ36_08025</name>
</gene>